<feature type="region of interest" description="Disordered" evidence="3">
    <location>
        <begin position="222"/>
        <end position="337"/>
    </location>
</feature>
<dbReference type="EMBL" id="CP139965">
    <property type="protein sequence ID" value="WQD78789.1"/>
    <property type="molecule type" value="Genomic_DNA"/>
</dbReference>
<dbReference type="Proteomes" id="UP001325479">
    <property type="component" value="Chromosome"/>
</dbReference>
<evidence type="ECO:0000256" key="1">
    <source>
        <dbReference type="ARBA" id="ARBA00010634"/>
    </source>
</evidence>
<dbReference type="InterPro" id="IPR007428">
    <property type="entry name" value="MlaA"/>
</dbReference>
<dbReference type="PANTHER" id="PTHR30035:SF3">
    <property type="entry name" value="INTERMEMBRANE PHOSPHOLIPID TRANSPORT SYSTEM LIPOPROTEIN MLAA"/>
    <property type="match status" value="1"/>
</dbReference>
<evidence type="ECO:0000256" key="2">
    <source>
        <dbReference type="ARBA" id="ARBA00022729"/>
    </source>
</evidence>
<dbReference type="PRINTS" id="PR01805">
    <property type="entry name" value="VACJLIPOPROT"/>
</dbReference>
<feature type="compositionally biased region" description="Low complexity" evidence="3">
    <location>
        <begin position="301"/>
        <end position="337"/>
    </location>
</feature>
<sequence length="337" mass="33698">MKKRNAALVLATVGATALTSGCATGPERKPGDPLEPMNRAIFKFNDTVDQAIAVPIAKGYQKVTPQPFRTAVSNFFSNLGDISNFANDLLQLKITDATEDLMRVAFNSTFGLGGLLDWATPAGLPKHKQDFGLTLGRWGIPSGPYLVLPIFGPSSFRDSVGLAVDVRFNPMNYMEPAVRNPMYGAQFVSVRSDLLGASNLLEQAALDKYSFVRDAYTQQRKSLLKSSSAPPALPDYGDPGASDDGDTGNAGGAPAAGGAAGAAGTAAASGAAADTTPATGAAGNAAAAGAAGAPGAGVSGKAGTAAPAKAASGPNETAAPAAASDGAATPASAPAAQ</sequence>
<dbReference type="PANTHER" id="PTHR30035">
    <property type="entry name" value="LIPOPROTEIN VACJ-RELATED"/>
    <property type="match status" value="1"/>
</dbReference>
<dbReference type="Pfam" id="PF04333">
    <property type="entry name" value="MlaA"/>
    <property type="match status" value="1"/>
</dbReference>
<proteinExistence type="inferred from homology"/>
<evidence type="ECO:0000313" key="5">
    <source>
        <dbReference type="Proteomes" id="UP001325479"/>
    </source>
</evidence>
<dbReference type="RefSeq" id="WP_114809885.1">
    <property type="nucleotide sequence ID" value="NZ_CP139965.1"/>
</dbReference>
<gene>
    <name evidence="4" type="ORF">U0042_03500</name>
</gene>
<keyword evidence="5" id="KW-1185">Reference proteome</keyword>
<comment type="similarity">
    <text evidence="1">Belongs to the MlaA family.</text>
</comment>
<keyword evidence="4" id="KW-0449">Lipoprotein</keyword>
<name>A0ABZ0WN34_9BURK</name>
<feature type="compositionally biased region" description="Low complexity" evidence="3">
    <location>
        <begin position="262"/>
        <end position="291"/>
    </location>
</feature>
<protein>
    <submittedName>
        <fullName evidence="4">VacJ family lipoprotein</fullName>
    </submittedName>
</protein>
<keyword evidence="2" id="KW-0732">Signal</keyword>
<feature type="compositionally biased region" description="Gly residues" evidence="3">
    <location>
        <begin position="248"/>
        <end position="261"/>
    </location>
</feature>
<organism evidence="4 5">
    <name type="scientific">Paraburkholderia kururiensis</name>
    <dbReference type="NCBI Taxonomy" id="984307"/>
    <lineage>
        <taxon>Bacteria</taxon>
        <taxon>Pseudomonadati</taxon>
        <taxon>Pseudomonadota</taxon>
        <taxon>Betaproteobacteria</taxon>
        <taxon>Burkholderiales</taxon>
        <taxon>Burkholderiaceae</taxon>
        <taxon>Paraburkholderia</taxon>
    </lineage>
</organism>
<evidence type="ECO:0000256" key="3">
    <source>
        <dbReference type="SAM" id="MobiDB-lite"/>
    </source>
</evidence>
<reference evidence="4 5" key="1">
    <citation type="submission" date="2023-12" db="EMBL/GenBank/DDBJ databases">
        <title>Genome sequencing and assembly of bacterial species from a model synthetic community.</title>
        <authorList>
            <person name="Hogle S.L."/>
        </authorList>
    </citation>
    <scope>NUCLEOTIDE SEQUENCE [LARGE SCALE GENOMIC DNA]</scope>
    <source>
        <strain evidence="4 5">HAMBI 2494</strain>
    </source>
</reference>
<evidence type="ECO:0000313" key="4">
    <source>
        <dbReference type="EMBL" id="WQD78789.1"/>
    </source>
</evidence>
<dbReference type="PROSITE" id="PS51257">
    <property type="entry name" value="PROKAR_LIPOPROTEIN"/>
    <property type="match status" value="1"/>
</dbReference>
<accession>A0ABZ0WN34</accession>